<dbReference type="Gene3D" id="3.10.129.10">
    <property type="entry name" value="Hotdog Thioesterase"/>
    <property type="match status" value="1"/>
</dbReference>
<protein>
    <submittedName>
        <fullName evidence="3">MaoC family dehydratase</fullName>
    </submittedName>
</protein>
<dbReference type="EMBL" id="JAVRER010000008">
    <property type="protein sequence ID" value="MDT0415325.1"/>
    <property type="molecule type" value="Genomic_DNA"/>
</dbReference>
<gene>
    <name evidence="3" type="ORF">RM574_07445</name>
</gene>
<dbReference type="InterPro" id="IPR002539">
    <property type="entry name" value="MaoC-like_dom"/>
</dbReference>
<dbReference type="PANTHER" id="PTHR43841">
    <property type="entry name" value="3-HYDROXYACYL-THIOESTER DEHYDRATASE HTDX-RELATED"/>
    <property type="match status" value="1"/>
</dbReference>
<dbReference type="AlphaFoldDB" id="A0ABD5E1W0"/>
<proteinExistence type="inferred from homology"/>
<dbReference type="RefSeq" id="WP_093853969.1">
    <property type="nucleotide sequence ID" value="NZ_JAVRER010000008.1"/>
</dbReference>
<feature type="domain" description="MaoC-like" evidence="2">
    <location>
        <begin position="19"/>
        <end position="112"/>
    </location>
</feature>
<dbReference type="PRINTS" id="PR01483">
    <property type="entry name" value="FASYNTHASE"/>
</dbReference>
<dbReference type="InterPro" id="IPR029069">
    <property type="entry name" value="HotDog_dom_sf"/>
</dbReference>
<dbReference type="PANTHER" id="PTHR43841:SF3">
    <property type="entry name" value="(3R)-HYDROXYACYL-ACP DEHYDRATASE SUBUNIT HADB"/>
    <property type="match status" value="1"/>
</dbReference>
<sequence length="142" mass="14814">MSATVAYADVEVGTELPPASFPVTRATLVAYAGASGDFNPIHWNERFAKSVGLPDVIAHGMFTMAEAVRVVTDWAGDPGAVVEYGVRFTKPVVVPDDDEGAAIEVSGKVAAKLDDGLVRVDLLATSAGQKVLGMSRAVVRLA</sequence>
<evidence type="ECO:0000256" key="1">
    <source>
        <dbReference type="ARBA" id="ARBA00005254"/>
    </source>
</evidence>
<evidence type="ECO:0000313" key="4">
    <source>
        <dbReference type="Proteomes" id="UP001183607"/>
    </source>
</evidence>
<dbReference type="InterPro" id="IPR003965">
    <property type="entry name" value="Fatty_acid_synthase"/>
</dbReference>
<dbReference type="Pfam" id="PF01575">
    <property type="entry name" value="MaoC_dehydratas"/>
    <property type="match status" value="1"/>
</dbReference>
<comment type="similarity">
    <text evidence="1">Belongs to the enoyl-CoA hydratase/isomerase family.</text>
</comment>
<dbReference type="Proteomes" id="UP001183607">
    <property type="component" value="Unassembled WGS sequence"/>
</dbReference>
<evidence type="ECO:0000259" key="2">
    <source>
        <dbReference type="Pfam" id="PF01575"/>
    </source>
</evidence>
<comment type="caution">
    <text evidence="3">The sequence shown here is derived from an EMBL/GenBank/DDBJ whole genome shotgun (WGS) entry which is preliminary data.</text>
</comment>
<name>A0ABD5E1W0_9ACTN</name>
<reference evidence="4" key="1">
    <citation type="submission" date="2023-07" db="EMBL/GenBank/DDBJ databases">
        <title>30 novel species of actinomycetes from the DSMZ collection.</title>
        <authorList>
            <person name="Nouioui I."/>
        </authorList>
    </citation>
    <scope>NUCLEOTIDE SEQUENCE [LARGE SCALE GENOMIC DNA]</scope>
    <source>
        <strain evidence="4">DSM 41982</strain>
    </source>
</reference>
<accession>A0ABD5E1W0</accession>
<dbReference type="SUPFAM" id="SSF54637">
    <property type="entry name" value="Thioesterase/thiol ester dehydrase-isomerase"/>
    <property type="match status" value="1"/>
</dbReference>
<organism evidence="3 4">
    <name type="scientific">Streptomyces evansiae</name>
    <dbReference type="NCBI Taxonomy" id="3075535"/>
    <lineage>
        <taxon>Bacteria</taxon>
        <taxon>Bacillati</taxon>
        <taxon>Actinomycetota</taxon>
        <taxon>Actinomycetes</taxon>
        <taxon>Kitasatosporales</taxon>
        <taxon>Streptomycetaceae</taxon>
        <taxon>Streptomyces</taxon>
    </lineage>
</organism>
<evidence type="ECO:0000313" key="3">
    <source>
        <dbReference type="EMBL" id="MDT0415325.1"/>
    </source>
</evidence>
<dbReference type="CDD" id="cd03453">
    <property type="entry name" value="SAV4209_like"/>
    <property type="match status" value="1"/>
</dbReference>